<dbReference type="PANTHER" id="PTHR42973:SF53">
    <property type="entry name" value="FAD-BINDING PCMH-TYPE DOMAIN-CONTAINING PROTEIN-RELATED"/>
    <property type="match status" value="1"/>
</dbReference>
<protein>
    <recommendedName>
        <fullName evidence="5">FAD-binding PCMH-type domain-containing protein</fullName>
    </recommendedName>
</protein>
<comment type="caution">
    <text evidence="6">The sequence shown here is derived from an EMBL/GenBank/DDBJ whole genome shotgun (WGS) entry which is preliminary data.</text>
</comment>
<dbReference type="InterPro" id="IPR036318">
    <property type="entry name" value="FAD-bd_PCMH-like_sf"/>
</dbReference>
<sequence>MAGRDDYSVPALPRPYTMHLHGILPRAAVVLGVLSLTLGALAAGHSASCCSKLSNLLPKAVYYPGADAAASNGGDPSISFTALNTHRWSNTSILNPACILRPTSAADLGSAVSHLATAKCPFAVKSGGHTPVPGANDIDGGVSIDLSGLAQTVYLPSSGGDVVRLGVGATWQMAYDALVVPHGIGFPGGLCGTTGVGGVALGGGQSVFQPKVGWVMDNVVEYEMVLATGEVVVVNAGTRGDLFKALKGGGLAANFGIVTRVDVKAFPLPGGKVWGGALIMPVTDAIKSQTLQAITAYTALNNEDTDAATQVLMTYGSNGVSVIEIALFNGAGEANSTAMQPIMAMSNYNVAGVGQWGSTTLDALIKGFDPAQPWGLRDLGATVTFVNDDATIRAVQNVTDAVYETIKHIPNLNYVFIYTPQPQVTNSYSAAAGGNMLGLAGTTVDRVVVLLVPSWEDPQYDAAVVQALQNWTTQVQAVTQALGKADGFQYANFASSFQKPLCTYGRDNVDFMKSMAAKYDPGAVFQTLAPGGFKVANAC</sequence>
<dbReference type="Pfam" id="PF01565">
    <property type="entry name" value="FAD_binding_4"/>
    <property type="match status" value="1"/>
</dbReference>
<keyword evidence="2" id="KW-0285">Flavoprotein</keyword>
<evidence type="ECO:0000256" key="1">
    <source>
        <dbReference type="ARBA" id="ARBA00005466"/>
    </source>
</evidence>
<evidence type="ECO:0000256" key="4">
    <source>
        <dbReference type="ARBA" id="ARBA00023002"/>
    </source>
</evidence>
<evidence type="ECO:0000313" key="7">
    <source>
        <dbReference type="Proteomes" id="UP001217918"/>
    </source>
</evidence>
<dbReference type="InterPro" id="IPR016169">
    <property type="entry name" value="FAD-bd_PCMH_sub2"/>
</dbReference>
<name>A0AAD9M9D3_9PEZI</name>
<dbReference type="SUPFAM" id="SSF56176">
    <property type="entry name" value="FAD-binding/transporter-associated domain-like"/>
    <property type="match status" value="1"/>
</dbReference>
<evidence type="ECO:0000256" key="3">
    <source>
        <dbReference type="ARBA" id="ARBA00022827"/>
    </source>
</evidence>
<dbReference type="Gene3D" id="3.30.465.10">
    <property type="match status" value="1"/>
</dbReference>
<evidence type="ECO:0000259" key="5">
    <source>
        <dbReference type="PROSITE" id="PS51387"/>
    </source>
</evidence>
<proteinExistence type="inferred from homology"/>
<organism evidence="6 7">
    <name type="scientific">Phyllachora maydis</name>
    <dbReference type="NCBI Taxonomy" id="1825666"/>
    <lineage>
        <taxon>Eukaryota</taxon>
        <taxon>Fungi</taxon>
        <taxon>Dikarya</taxon>
        <taxon>Ascomycota</taxon>
        <taxon>Pezizomycotina</taxon>
        <taxon>Sordariomycetes</taxon>
        <taxon>Sordariomycetidae</taxon>
        <taxon>Phyllachorales</taxon>
        <taxon>Phyllachoraceae</taxon>
        <taxon>Phyllachora</taxon>
    </lineage>
</organism>
<comment type="similarity">
    <text evidence="1">Belongs to the oxygen-dependent FAD-linked oxidoreductase family.</text>
</comment>
<accession>A0AAD9M9D3</accession>
<gene>
    <name evidence="6" type="ORF">P8C59_000831</name>
</gene>
<dbReference type="InterPro" id="IPR050416">
    <property type="entry name" value="FAD-linked_Oxidoreductase"/>
</dbReference>
<dbReference type="Proteomes" id="UP001217918">
    <property type="component" value="Unassembled WGS sequence"/>
</dbReference>
<dbReference type="EMBL" id="JAQQPM010000001">
    <property type="protein sequence ID" value="KAK2067065.1"/>
    <property type="molecule type" value="Genomic_DNA"/>
</dbReference>
<feature type="domain" description="FAD-binding PCMH-type" evidence="5">
    <location>
        <begin position="92"/>
        <end position="268"/>
    </location>
</feature>
<evidence type="ECO:0000256" key="2">
    <source>
        <dbReference type="ARBA" id="ARBA00022630"/>
    </source>
</evidence>
<dbReference type="GO" id="GO:0071949">
    <property type="term" value="F:FAD binding"/>
    <property type="evidence" value="ECO:0007669"/>
    <property type="project" value="InterPro"/>
</dbReference>
<keyword evidence="3" id="KW-0274">FAD</keyword>
<dbReference type="PROSITE" id="PS51387">
    <property type="entry name" value="FAD_PCMH"/>
    <property type="match status" value="1"/>
</dbReference>
<dbReference type="InterPro" id="IPR016166">
    <property type="entry name" value="FAD-bd_PCMH"/>
</dbReference>
<dbReference type="PANTHER" id="PTHR42973">
    <property type="entry name" value="BINDING OXIDOREDUCTASE, PUTATIVE (AFU_ORTHOLOGUE AFUA_1G17690)-RELATED"/>
    <property type="match status" value="1"/>
</dbReference>
<keyword evidence="7" id="KW-1185">Reference proteome</keyword>
<evidence type="ECO:0000313" key="6">
    <source>
        <dbReference type="EMBL" id="KAK2067065.1"/>
    </source>
</evidence>
<dbReference type="AlphaFoldDB" id="A0AAD9M9D3"/>
<dbReference type="InterPro" id="IPR006094">
    <property type="entry name" value="Oxid_FAD_bind_N"/>
</dbReference>
<keyword evidence="4" id="KW-0560">Oxidoreductase</keyword>
<dbReference type="GO" id="GO:0016491">
    <property type="term" value="F:oxidoreductase activity"/>
    <property type="evidence" value="ECO:0007669"/>
    <property type="project" value="UniProtKB-KW"/>
</dbReference>
<reference evidence="6" key="1">
    <citation type="journal article" date="2023" name="Mol. Plant Microbe Interact.">
        <title>Elucidating the Obligate Nature and Biological Capacity of an Invasive Fungal Corn Pathogen.</title>
        <authorList>
            <person name="MacCready J.S."/>
            <person name="Roggenkamp E.M."/>
            <person name="Gdanetz K."/>
            <person name="Chilvers M.I."/>
        </authorList>
    </citation>
    <scope>NUCLEOTIDE SEQUENCE</scope>
    <source>
        <strain evidence="6">PM02</strain>
    </source>
</reference>